<dbReference type="PANTHER" id="PTHR47338:SF7">
    <property type="entry name" value="ZN(II)2CYS6 TRANSCRIPTION FACTOR (EUROFUNG)"/>
    <property type="match status" value="1"/>
</dbReference>
<feature type="compositionally biased region" description="Polar residues" evidence="6">
    <location>
        <begin position="537"/>
        <end position="560"/>
    </location>
</feature>
<name>A0ABY6UWP6_BIOOC</name>
<evidence type="ECO:0000256" key="2">
    <source>
        <dbReference type="ARBA" id="ARBA00022723"/>
    </source>
</evidence>
<dbReference type="Pfam" id="PF04082">
    <property type="entry name" value="Fungal_trans"/>
    <property type="match status" value="1"/>
</dbReference>
<reference evidence="8 9" key="1">
    <citation type="submission" date="2019-06" db="EMBL/GenBank/DDBJ databases">
        <authorList>
            <person name="Broberg M."/>
        </authorList>
    </citation>
    <scope>NUCLEOTIDE SEQUENCE [LARGE SCALE GENOMIC DNA]</scope>
</reference>
<feature type="region of interest" description="Disordered" evidence="6">
    <location>
        <begin position="534"/>
        <end position="562"/>
    </location>
</feature>
<evidence type="ECO:0000256" key="5">
    <source>
        <dbReference type="ARBA" id="ARBA00023242"/>
    </source>
</evidence>
<dbReference type="InterPro" id="IPR050815">
    <property type="entry name" value="TF_fung"/>
</dbReference>
<feature type="compositionally biased region" description="Low complexity" evidence="6">
    <location>
        <begin position="624"/>
        <end position="637"/>
    </location>
</feature>
<dbReference type="InterPro" id="IPR007219">
    <property type="entry name" value="XnlR_reg_dom"/>
</dbReference>
<dbReference type="EMBL" id="CABFNS010000908">
    <property type="protein sequence ID" value="VUC35241.1"/>
    <property type="molecule type" value="Genomic_DNA"/>
</dbReference>
<keyword evidence="2" id="KW-0479">Metal-binding</keyword>
<evidence type="ECO:0000256" key="1">
    <source>
        <dbReference type="ARBA" id="ARBA00004123"/>
    </source>
</evidence>
<protein>
    <recommendedName>
        <fullName evidence="7">Xylanolytic transcriptional activator regulatory domain-containing protein</fullName>
    </recommendedName>
</protein>
<organism evidence="8 9">
    <name type="scientific">Bionectria ochroleuca</name>
    <name type="common">Gliocladium roseum</name>
    <dbReference type="NCBI Taxonomy" id="29856"/>
    <lineage>
        <taxon>Eukaryota</taxon>
        <taxon>Fungi</taxon>
        <taxon>Dikarya</taxon>
        <taxon>Ascomycota</taxon>
        <taxon>Pezizomycotina</taxon>
        <taxon>Sordariomycetes</taxon>
        <taxon>Hypocreomycetidae</taxon>
        <taxon>Hypocreales</taxon>
        <taxon>Bionectriaceae</taxon>
        <taxon>Clonostachys</taxon>
    </lineage>
</organism>
<evidence type="ECO:0000313" key="8">
    <source>
        <dbReference type="EMBL" id="VUC35241.1"/>
    </source>
</evidence>
<keyword evidence="9" id="KW-1185">Reference proteome</keyword>
<comment type="caution">
    <text evidence="8">The sequence shown here is derived from an EMBL/GenBank/DDBJ whole genome shotgun (WGS) entry which is preliminary data.</text>
</comment>
<evidence type="ECO:0000256" key="6">
    <source>
        <dbReference type="SAM" id="MobiDB-lite"/>
    </source>
</evidence>
<evidence type="ECO:0000256" key="4">
    <source>
        <dbReference type="ARBA" id="ARBA00023163"/>
    </source>
</evidence>
<gene>
    <name evidence="8" type="ORF">CLO192961_LOCUS407967</name>
</gene>
<sequence length="694" mass="77452">MPMPEGISSNPRTQSDAHWFRRFGVIGGVGLIEDAEANFPDPDVCEASKHAHHVARARFGALPLFHNAANADAKGKIAITLSRRDDCGAARFLRFNSPQLGLTIQLNAWKRINVESNHVQQEDASQGEPAMDDMLSLVEIFFDMVYPLPSYAFLHPQTTKRRCRDRSAHIDLLSAICAVTSLHLRREPPEQSSWIQTAEQSIWMNLECPTVPRLQTLLLTIFYWVESGRFQRAFMLTALAARFAAAMRLNYERPDLDATAREVRRRIVWSLKIIERYFSVGLPEFELCPIEAIYINFPKSEDEFESQRPGEQSAYKLYTQLEGIRRDIMKLGRGLHPLDRPLSSLIELIRHHENILSEFSTEFPYGSRITSAQVASLLDNPWLPRLLAMHVSWHQANCDLYRILVPGYPDAAPSVVLDAVEPARLLFAEEQCLKHATNAIQVLTTLNQESPSRHLLEFDTAICAYHASRLVLYISRFGKSPNRPTPEFAASRAELCVVALKRFFPSCVPVAPIIKELESSIGVFLKRHNHEHDTWGGLSSTAGRPSQANATPSHDQQTVSPAAETQRLAIHSLLRQAEFSDAEDDNPLPTRAQSAAASQGFPTPPSNAPTSAPPVVDNSRNPLSTSISPASSASGIGNQFPSDESGITGANANWWGQNMPLAMGPVPDVFEDGAYPFLSWIGRQDWEWLLESPK</sequence>
<feature type="region of interest" description="Disordered" evidence="6">
    <location>
        <begin position="581"/>
        <end position="645"/>
    </location>
</feature>
<evidence type="ECO:0000313" key="9">
    <source>
        <dbReference type="Proteomes" id="UP000766486"/>
    </source>
</evidence>
<keyword evidence="4" id="KW-0804">Transcription</keyword>
<proteinExistence type="predicted"/>
<keyword evidence="5" id="KW-0539">Nucleus</keyword>
<dbReference type="Proteomes" id="UP000766486">
    <property type="component" value="Unassembled WGS sequence"/>
</dbReference>
<keyword evidence="3" id="KW-0805">Transcription regulation</keyword>
<comment type="subcellular location">
    <subcellularLocation>
        <location evidence="1">Nucleus</location>
    </subcellularLocation>
</comment>
<evidence type="ECO:0000256" key="3">
    <source>
        <dbReference type="ARBA" id="ARBA00023015"/>
    </source>
</evidence>
<accession>A0ABY6UWP6</accession>
<feature type="compositionally biased region" description="Polar residues" evidence="6">
    <location>
        <begin position="591"/>
        <end position="601"/>
    </location>
</feature>
<evidence type="ECO:0000259" key="7">
    <source>
        <dbReference type="Pfam" id="PF04082"/>
    </source>
</evidence>
<feature type="domain" description="Xylanolytic transcriptional activator regulatory" evidence="7">
    <location>
        <begin position="139"/>
        <end position="310"/>
    </location>
</feature>
<dbReference type="CDD" id="cd12148">
    <property type="entry name" value="fungal_TF_MHR"/>
    <property type="match status" value="1"/>
</dbReference>
<dbReference type="PANTHER" id="PTHR47338">
    <property type="entry name" value="ZN(II)2CYS6 TRANSCRIPTION FACTOR (EUROFUNG)-RELATED"/>
    <property type="match status" value="1"/>
</dbReference>